<evidence type="ECO:0000313" key="2">
    <source>
        <dbReference type="Proteomes" id="UP000192582"/>
    </source>
</evidence>
<proteinExistence type="predicted"/>
<keyword evidence="2" id="KW-1185">Reference proteome</keyword>
<gene>
    <name evidence="1" type="ORF">SAMN00790413_04471</name>
</gene>
<organism evidence="1 2">
    <name type="scientific">Deinococcus hopiensis KR-140</name>
    <dbReference type="NCBI Taxonomy" id="695939"/>
    <lineage>
        <taxon>Bacteria</taxon>
        <taxon>Thermotogati</taxon>
        <taxon>Deinococcota</taxon>
        <taxon>Deinococci</taxon>
        <taxon>Deinococcales</taxon>
        <taxon>Deinococcaceae</taxon>
        <taxon>Deinococcus</taxon>
    </lineage>
</organism>
<name>A0A1W1UJ98_9DEIO</name>
<reference evidence="1 2" key="1">
    <citation type="submission" date="2017-04" db="EMBL/GenBank/DDBJ databases">
        <authorList>
            <person name="Afonso C.L."/>
            <person name="Miller P.J."/>
            <person name="Scott M.A."/>
            <person name="Spackman E."/>
            <person name="Goraichik I."/>
            <person name="Dimitrov K.M."/>
            <person name="Suarez D.L."/>
            <person name="Swayne D.E."/>
        </authorList>
    </citation>
    <scope>NUCLEOTIDE SEQUENCE [LARGE SCALE GENOMIC DNA]</scope>
    <source>
        <strain evidence="1 2">KR-140</strain>
    </source>
</reference>
<accession>A0A1W1UJ98</accession>
<dbReference type="OrthoDB" id="9874090at2"/>
<dbReference type="AlphaFoldDB" id="A0A1W1UJ98"/>
<dbReference type="RefSeq" id="WP_084045852.1">
    <property type="nucleotide sequence ID" value="NZ_FWWU01000005.1"/>
</dbReference>
<sequence length="120" mass="13521">MIQTQTRAELHRFITQTLIQRGMSLGSAKVTADGFLLDLEDTSTLRLTGFGQIERLAPDCYRVDAERPRLNYAHQEKASSSTAAEIQHITESFMQSGTPEPFARNAAHIIVNRRYGKRVD</sequence>
<dbReference type="Proteomes" id="UP000192582">
    <property type="component" value="Unassembled WGS sequence"/>
</dbReference>
<evidence type="ECO:0000313" key="1">
    <source>
        <dbReference type="EMBL" id="SMB81119.1"/>
    </source>
</evidence>
<dbReference type="EMBL" id="FWWU01000005">
    <property type="protein sequence ID" value="SMB81119.1"/>
    <property type="molecule type" value="Genomic_DNA"/>
</dbReference>
<protein>
    <submittedName>
        <fullName evidence="1">Uncharacterized protein</fullName>
    </submittedName>
</protein>